<dbReference type="PANTHER" id="PTHR42966:SF3">
    <property type="entry name" value="BLR5971 PROTEIN"/>
    <property type="match status" value="1"/>
</dbReference>
<evidence type="ECO:0000313" key="2">
    <source>
        <dbReference type="EMBL" id="CAB4764863.1"/>
    </source>
</evidence>
<sequence length="289" mass="31945">MTTHISIGSRQIGEGQPVYVIAEIGINHNGDLEIAKKLMDVAASAGCDAVKFQKRTPELCVPEEQKSQIRETPWGTMTYLEYKERTEFGQQEYQQIDTYAKQLGIHWFASPWDLPSVDFLLTFDPVCIKVASASLTDDALLKKLVASGVPLILSTGMSTMDEIDHAATVVKSSKYALAHATSTYPCQPSELNLRMISTLKDKFQVPIGYSGHETGLATTLAAVAMGATFIERHITLDRAMWGTDHSASVEPTGLDRLVRDIRNIELAFGDGVKRVFESELPVRAKLRRN</sequence>
<dbReference type="Gene3D" id="3.20.20.70">
    <property type="entry name" value="Aldolase class I"/>
    <property type="match status" value="1"/>
</dbReference>
<evidence type="ECO:0000259" key="1">
    <source>
        <dbReference type="Pfam" id="PF03102"/>
    </source>
</evidence>
<dbReference type="AlphaFoldDB" id="A0A6J6V1I3"/>
<dbReference type="InterPro" id="IPR013132">
    <property type="entry name" value="PseI/NeuA/B-like_N"/>
</dbReference>
<dbReference type="GO" id="GO:0047444">
    <property type="term" value="F:N-acylneuraminate-9-phosphate synthase activity"/>
    <property type="evidence" value="ECO:0007669"/>
    <property type="project" value="TreeGrafter"/>
</dbReference>
<feature type="domain" description="PseI/NeuA/B-like" evidence="1">
    <location>
        <begin position="38"/>
        <end position="273"/>
    </location>
</feature>
<name>A0A6J6V1I3_9ZZZZ</name>
<dbReference type="PANTHER" id="PTHR42966">
    <property type="entry name" value="N-ACETYLNEURAMINATE SYNTHASE"/>
    <property type="match status" value="1"/>
</dbReference>
<dbReference type="InterPro" id="IPR051690">
    <property type="entry name" value="PseI-like"/>
</dbReference>
<protein>
    <submittedName>
        <fullName evidence="2">Unannotated protein</fullName>
    </submittedName>
</protein>
<dbReference type="GO" id="GO:0016051">
    <property type="term" value="P:carbohydrate biosynthetic process"/>
    <property type="evidence" value="ECO:0007669"/>
    <property type="project" value="InterPro"/>
</dbReference>
<gene>
    <name evidence="2" type="ORF">UFOPK2872_00759</name>
</gene>
<dbReference type="EMBL" id="CAEZZM010000084">
    <property type="protein sequence ID" value="CAB4764863.1"/>
    <property type="molecule type" value="Genomic_DNA"/>
</dbReference>
<organism evidence="2">
    <name type="scientific">freshwater metagenome</name>
    <dbReference type="NCBI Taxonomy" id="449393"/>
    <lineage>
        <taxon>unclassified sequences</taxon>
        <taxon>metagenomes</taxon>
        <taxon>ecological metagenomes</taxon>
    </lineage>
</organism>
<dbReference type="Pfam" id="PF03102">
    <property type="entry name" value="NeuB"/>
    <property type="match status" value="1"/>
</dbReference>
<proteinExistence type="predicted"/>
<dbReference type="InterPro" id="IPR013785">
    <property type="entry name" value="Aldolase_TIM"/>
</dbReference>
<dbReference type="SUPFAM" id="SSF51569">
    <property type="entry name" value="Aldolase"/>
    <property type="match status" value="1"/>
</dbReference>
<accession>A0A6J6V1I3</accession>
<reference evidence="2" key="1">
    <citation type="submission" date="2020-05" db="EMBL/GenBank/DDBJ databases">
        <authorList>
            <person name="Chiriac C."/>
            <person name="Salcher M."/>
            <person name="Ghai R."/>
            <person name="Kavagutti S V."/>
        </authorList>
    </citation>
    <scope>NUCLEOTIDE SEQUENCE</scope>
</reference>